<dbReference type="EC" id="3.4.24.-" evidence="10"/>
<evidence type="ECO:0000256" key="2">
    <source>
        <dbReference type="ARBA" id="ARBA00022670"/>
    </source>
</evidence>
<keyword evidence="2 10" id="KW-0645">Protease</keyword>
<dbReference type="InterPro" id="IPR001577">
    <property type="entry name" value="Peptidase_M8"/>
</dbReference>
<dbReference type="PANTHER" id="PTHR10942:SF0">
    <property type="entry name" value="LEISHMANOLYSIN-LIKE PEPTIDASE"/>
    <property type="match status" value="1"/>
</dbReference>
<evidence type="ECO:0000256" key="7">
    <source>
        <dbReference type="ARBA" id="ARBA00039717"/>
    </source>
</evidence>
<feature type="binding site" evidence="9">
    <location>
        <position position="249"/>
    </location>
    <ligand>
        <name>Zn(2+)</name>
        <dbReference type="ChEBI" id="CHEBI:29105"/>
        <note>catalytic</note>
    </ligand>
</feature>
<comment type="cofactor">
    <cofactor evidence="9 10">
        <name>Zn(2+)</name>
        <dbReference type="ChEBI" id="CHEBI:29105"/>
    </cofactor>
    <text evidence="9 10">Binds 1 zinc ion per subunit.</text>
</comment>
<evidence type="ECO:0000256" key="4">
    <source>
        <dbReference type="ARBA" id="ARBA00022801"/>
    </source>
</evidence>
<evidence type="ECO:0000256" key="3">
    <source>
        <dbReference type="ARBA" id="ARBA00022723"/>
    </source>
</evidence>
<feature type="binding site" evidence="9">
    <location>
        <position position="253"/>
    </location>
    <ligand>
        <name>Zn(2+)</name>
        <dbReference type="ChEBI" id="CHEBI:29105"/>
        <note>catalytic</note>
    </ligand>
</feature>
<keyword evidence="11" id="KW-1185">Reference proteome</keyword>
<sequence>MFAQDFGNNSMCIIHKGAWRAEMNGNATNDPRVKETCHQYSCSGGLQMIINGKPFQCNSGLAKIQTKQIQGEIICPNPNIACRDHTIPLHPDNVERRDTASRNLKFYIHFTPNFHQLQDHEKLHGGIRWWSFFPDGNNSIYCRQSNCKRYVMCGGVKNPDKYVGECYHEHNNRLYRYYNNGSGIPSAGYVLLVDAINTKTCSGSTAAYASSCLMDEETDRPILGYVNVCPGKMRIKYPEDRNARGIFIHEIGHALVISSII</sequence>
<dbReference type="SUPFAM" id="SSF55486">
    <property type="entry name" value="Metalloproteases ('zincins'), catalytic domain"/>
    <property type="match status" value="1"/>
</dbReference>
<dbReference type="AlphaFoldDB" id="A0AA85FXI0"/>
<reference evidence="11" key="1">
    <citation type="submission" date="2022-06" db="EMBL/GenBank/DDBJ databases">
        <authorList>
            <person name="Berger JAMES D."/>
            <person name="Berger JAMES D."/>
        </authorList>
    </citation>
    <scope>NUCLEOTIDE SEQUENCE [LARGE SCALE GENOMIC DNA]</scope>
</reference>
<evidence type="ECO:0000256" key="5">
    <source>
        <dbReference type="ARBA" id="ARBA00022833"/>
    </source>
</evidence>
<comment type="similarity">
    <text evidence="1 10">Belongs to the peptidase M8 family.</text>
</comment>
<accession>A0AA85FXI0</accession>
<name>A0AA85FXI0_9TREM</name>
<dbReference type="PANTHER" id="PTHR10942">
    <property type="entry name" value="LEISHMANOLYSIN-LIKE PEPTIDASE"/>
    <property type="match status" value="1"/>
</dbReference>
<evidence type="ECO:0000256" key="9">
    <source>
        <dbReference type="PIRSR" id="PIRSR601577-2"/>
    </source>
</evidence>
<dbReference type="GO" id="GO:0005737">
    <property type="term" value="C:cytoplasm"/>
    <property type="evidence" value="ECO:0007669"/>
    <property type="project" value="TreeGrafter"/>
</dbReference>
<keyword evidence="5 9" id="KW-0862">Zinc</keyword>
<evidence type="ECO:0000256" key="10">
    <source>
        <dbReference type="RuleBase" id="RU366077"/>
    </source>
</evidence>
<dbReference type="GO" id="GO:0004222">
    <property type="term" value="F:metalloendopeptidase activity"/>
    <property type="evidence" value="ECO:0007669"/>
    <property type="project" value="UniProtKB-UniRule"/>
</dbReference>
<evidence type="ECO:0000313" key="11">
    <source>
        <dbReference type="Proteomes" id="UP000050792"/>
    </source>
</evidence>
<proteinExistence type="inferred from homology"/>
<dbReference type="Proteomes" id="UP000050792">
    <property type="component" value="Unassembled WGS sequence"/>
</dbReference>
<evidence type="ECO:0000256" key="8">
    <source>
        <dbReference type="PIRSR" id="PIRSR601577-1"/>
    </source>
</evidence>
<dbReference type="GO" id="GO:0006508">
    <property type="term" value="P:proteolysis"/>
    <property type="evidence" value="ECO:0007669"/>
    <property type="project" value="UniProtKB-KW"/>
</dbReference>
<dbReference type="WBParaSite" id="SRDH1_71050.1">
    <property type="protein sequence ID" value="SRDH1_71050.1"/>
    <property type="gene ID" value="SRDH1_71050"/>
</dbReference>
<dbReference type="GO" id="GO:0016020">
    <property type="term" value="C:membrane"/>
    <property type="evidence" value="ECO:0007669"/>
    <property type="project" value="InterPro"/>
</dbReference>
<dbReference type="Gene3D" id="3.10.170.20">
    <property type="match status" value="1"/>
</dbReference>
<organism evidence="11 12">
    <name type="scientific">Schistosoma rodhaini</name>
    <dbReference type="NCBI Taxonomy" id="6188"/>
    <lineage>
        <taxon>Eukaryota</taxon>
        <taxon>Metazoa</taxon>
        <taxon>Spiralia</taxon>
        <taxon>Lophotrochozoa</taxon>
        <taxon>Platyhelminthes</taxon>
        <taxon>Trematoda</taxon>
        <taxon>Digenea</taxon>
        <taxon>Strigeidida</taxon>
        <taxon>Schistosomatoidea</taxon>
        <taxon>Schistosomatidae</taxon>
        <taxon>Schistosoma</taxon>
    </lineage>
</organism>
<dbReference type="Pfam" id="PF01457">
    <property type="entry name" value="Peptidase_M8"/>
    <property type="match status" value="1"/>
</dbReference>
<protein>
    <recommendedName>
        <fullName evidence="7 10">Leishmanolysin-like peptidase</fullName>
        <ecNumber evidence="10">3.4.24.-</ecNumber>
    </recommendedName>
</protein>
<evidence type="ECO:0000313" key="12">
    <source>
        <dbReference type="WBParaSite" id="SRDH1_71050.1"/>
    </source>
</evidence>
<dbReference type="GO" id="GO:0046872">
    <property type="term" value="F:metal ion binding"/>
    <property type="evidence" value="ECO:0007669"/>
    <property type="project" value="UniProtKB-KW"/>
</dbReference>
<keyword evidence="6 9" id="KW-0482">Metalloprotease</keyword>
<evidence type="ECO:0000256" key="1">
    <source>
        <dbReference type="ARBA" id="ARBA00005860"/>
    </source>
</evidence>
<reference evidence="12" key="2">
    <citation type="submission" date="2023-11" db="UniProtKB">
        <authorList>
            <consortium name="WormBaseParasite"/>
        </authorList>
    </citation>
    <scope>IDENTIFICATION</scope>
</reference>
<keyword evidence="4 10" id="KW-0378">Hydrolase</keyword>
<keyword evidence="3 9" id="KW-0479">Metal-binding</keyword>
<dbReference type="GO" id="GO:0007155">
    <property type="term" value="P:cell adhesion"/>
    <property type="evidence" value="ECO:0007669"/>
    <property type="project" value="InterPro"/>
</dbReference>
<feature type="active site" evidence="8">
    <location>
        <position position="250"/>
    </location>
</feature>
<evidence type="ECO:0000256" key="6">
    <source>
        <dbReference type="ARBA" id="ARBA00023049"/>
    </source>
</evidence>